<dbReference type="InterPro" id="IPR005537">
    <property type="entry name" value="RAMP_III_fam"/>
</dbReference>
<feature type="domain" description="CRISPR type III-associated protein" evidence="2">
    <location>
        <begin position="33"/>
        <end position="197"/>
    </location>
</feature>
<reference evidence="3" key="1">
    <citation type="journal article" date="2020" name="ISME J.">
        <title>Gammaproteobacteria mediating utilization of methyl-, sulfur- and petroleum organic compounds in deep ocean hydrothermal plumes.</title>
        <authorList>
            <person name="Zhou Z."/>
            <person name="Liu Y."/>
            <person name="Pan J."/>
            <person name="Cron B.R."/>
            <person name="Toner B.M."/>
            <person name="Anantharaman K."/>
            <person name="Breier J.A."/>
            <person name="Dick G.J."/>
            <person name="Li M."/>
        </authorList>
    </citation>
    <scope>NUCLEOTIDE SEQUENCE</scope>
    <source>
        <strain evidence="3">SZUA-1523</strain>
    </source>
</reference>
<dbReference type="InterPro" id="IPR052216">
    <property type="entry name" value="CRISPR_Csm3_endoribonuclease"/>
</dbReference>
<dbReference type="AlphaFoldDB" id="A0A833A2A8"/>
<evidence type="ECO:0000256" key="1">
    <source>
        <dbReference type="ARBA" id="ARBA00023118"/>
    </source>
</evidence>
<sequence length="256" mass="27442">MAMLTRLHFVLQVTRALTVRSPPSGLGLDAGTARSPETGSVYIPSSTLRGVWRTASCYAAHEMGLTCCGSKHPDRVKKAHSVLAEAGAILVEVSNEKLCHVCSVFGTANIEGVVFFTDAEPLGSIVSTGVRPGIEIDDYTGTVSRGKFYLVETVEPGSLFRFHIDVAVEPPRLSLCQIVELLARAALYVEAVGVGSGAARPYLWRVERPGEPGWKADKPAEAAKQLGCTGLEQLFSRMWLPAKLTMPSSLQGSETP</sequence>
<keyword evidence="1" id="KW-0051">Antiviral defense</keyword>
<dbReference type="Pfam" id="PF03787">
    <property type="entry name" value="RAMPs"/>
    <property type="match status" value="1"/>
</dbReference>
<dbReference type="Proteomes" id="UP000600071">
    <property type="component" value="Unassembled WGS sequence"/>
</dbReference>
<dbReference type="GO" id="GO:0051607">
    <property type="term" value="P:defense response to virus"/>
    <property type="evidence" value="ECO:0007669"/>
    <property type="project" value="UniProtKB-KW"/>
</dbReference>
<gene>
    <name evidence="3" type="ORF">EYH50_04245</name>
</gene>
<dbReference type="PANTHER" id="PTHR35579:SF3">
    <property type="entry name" value="CRISPR SYSTEM CMS ENDORIBONUCLEASE CSM3"/>
    <property type="match status" value="1"/>
</dbReference>
<comment type="caution">
    <text evidence="3">The sequence shown here is derived from an EMBL/GenBank/DDBJ whole genome shotgun (WGS) entry which is preliminary data.</text>
</comment>
<organism evidence="3 4">
    <name type="scientific">Pyrodictium delaneyi</name>
    <dbReference type="NCBI Taxonomy" id="1273541"/>
    <lineage>
        <taxon>Archaea</taxon>
        <taxon>Thermoproteota</taxon>
        <taxon>Thermoprotei</taxon>
        <taxon>Desulfurococcales</taxon>
        <taxon>Pyrodictiaceae</taxon>
        <taxon>Pyrodictium</taxon>
    </lineage>
</organism>
<evidence type="ECO:0000313" key="4">
    <source>
        <dbReference type="Proteomes" id="UP000600071"/>
    </source>
</evidence>
<dbReference type="PANTHER" id="PTHR35579">
    <property type="entry name" value="CRISPR SYSTEM CMS ENDORIBONUCLEASE CSM3"/>
    <property type="match status" value="1"/>
</dbReference>
<evidence type="ECO:0000313" key="3">
    <source>
        <dbReference type="EMBL" id="HIQ24241.1"/>
    </source>
</evidence>
<dbReference type="EMBL" id="DQVR01000092">
    <property type="protein sequence ID" value="HIQ24241.1"/>
    <property type="molecule type" value="Genomic_DNA"/>
</dbReference>
<accession>A0A833A2A8</accession>
<name>A0A833A2A8_9CREN</name>
<protein>
    <recommendedName>
        <fullName evidence="2">CRISPR type III-associated protein domain-containing protein</fullName>
    </recommendedName>
</protein>
<evidence type="ECO:0000259" key="2">
    <source>
        <dbReference type="Pfam" id="PF03787"/>
    </source>
</evidence>
<proteinExistence type="predicted"/>
<dbReference type="CDD" id="cd09726">
    <property type="entry name" value="RAMP_I_III"/>
    <property type="match status" value="1"/>
</dbReference>